<dbReference type="RefSeq" id="WP_211976182.1">
    <property type="nucleotide sequence ID" value="NZ_CBFHAM010000010.1"/>
</dbReference>
<reference evidence="2 3" key="1">
    <citation type="submission" date="2021-04" db="EMBL/GenBank/DDBJ databases">
        <title>Chitinophaga sp. nov., isolated from the rhizosphere soil.</title>
        <authorList>
            <person name="He S."/>
        </authorList>
    </citation>
    <scope>NUCLEOTIDE SEQUENCE [LARGE SCALE GENOMIC DNA]</scope>
    <source>
        <strain evidence="2 3">2R12</strain>
    </source>
</reference>
<dbReference type="Pfam" id="PF08592">
    <property type="entry name" value="Anthrone_oxy"/>
    <property type="match status" value="1"/>
</dbReference>
<dbReference type="EMBL" id="JAGTXB010000019">
    <property type="protein sequence ID" value="MBS0031044.1"/>
    <property type="molecule type" value="Genomic_DNA"/>
</dbReference>
<dbReference type="InterPro" id="IPR013901">
    <property type="entry name" value="Anthrone_oxy"/>
</dbReference>
<comment type="caution">
    <text evidence="2">The sequence shown here is derived from an EMBL/GenBank/DDBJ whole genome shotgun (WGS) entry which is preliminary data.</text>
</comment>
<evidence type="ECO:0000313" key="3">
    <source>
        <dbReference type="Proteomes" id="UP000676386"/>
    </source>
</evidence>
<feature type="transmembrane region" description="Helical" evidence="1">
    <location>
        <begin position="143"/>
        <end position="161"/>
    </location>
</feature>
<keyword evidence="1" id="KW-1133">Transmembrane helix</keyword>
<keyword evidence="1" id="KW-0472">Membrane</keyword>
<name>A0ABS5J747_9BACT</name>
<evidence type="ECO:0000256" key="1">
    <source>
        <dbReference type="SAM" id="Phobius"/>
    </source>
</evidence>
<evidence type="ECO:0000313" key="2">
    <source>
        <dbReference type="EMBL" id="MBS0031044.1"/>
    </source>
</evidence>
<dbReference type="Proteomes" id="UP000676386">
    <property type="component" value="Unassembled WGS sequence"/>
</dbReference>
<organism evidence="2 3">
    <name type="scientific">Chitinophaga hostae</name>
    <dbReference type="NCBI Taxonomy" id="2831022"/>
    <lineage>
        <taxon>Bacteria</taxon>
        <taxon>Pseudomonadati</taxon>
        <taxon>Bacteroidota</taxon>
        <taxon>Chitinophagia</taxon>
        <taxon>Chitinophagales</taxon>
        <taxon>Chitinophagaceae</taxon>
        <taxon>Chitinophaga</taxon>
    </lineage>
</organism>
<accession>A0ABS5J747</accession>
<protein>
    <submittedName>
        <fullName evidence="2">DUF1772 domain-containing protein</fullName>
    </submittedName>
</protein>
<keyword evidence="1" id="KW-0812">Transmembrane</keyword>
<gene>
    <name evidence="2" type="ORF">KE626_27200</name>
</gene>
<keyword evidence="3" id="KW-1185">Reference proteome</keyword>
<proteinExistence type="predicted"/>
<sequence>MLKFSTLLLIITATFTALMAGLFYAWSVSVTNGIGRLPDSGYLTAMQVMNRAILNPAFLGIFMSTLILLPVCTYLYFSQPLNSTFWCLLLASLFYGIGVFGVTMVGNVPLNDALDAFNISGAGATELAAMRAKFESTWNSLNLVRTVCNTISLVFTIIACISSNK</sequence>
<feature type="transmembrane region" description="Helical" evidence="1">
    <location>
        <begin position="57"/>
        <end position="77"/>
    </location>
</feature>
<feature type="transmembrane region" description="Helical" evidence="1">
    <location>
        <begin position="84"/>
        <end position="105"/>
    </location>
</feature>